<evidence type="ECO:0000313" key="2">
    <source>
        <dbReference type="EMBL" id="GAA1928170.1"/>
    </source>
</evidence>
<reference evidence="3" key="1">
    <citation type="journal article" date="2019" name="Int. J. Syst. Evol. Microbiol.">
        <title>The Global Catalogue of Microorganisms (GCM) 10K type strain sequencing project: providing services to taxonomists for standard genome sequencing and annotation.</title>
        <authorList>
            <consortium name="The Broad Institute Genomics Platform"/>
            <consortium name="The Broad Institute Genome Sequencing Center for Infectious Disease"/>
            <person name="Wu L."/>
            <person name="Ma J."/>
        </authorList>
    </citation>
    <scope>NUCLEOTIDE SEQUENCE [LARGE SCALE GENOMIC DNA]</scope>
    <source>
        <strain evidence="3">JCM 14046</strain>
    </source>
</reference>
<dbReference type="EMBL" id="BAAAMY010000009">
    <property type="protein sequence ID" value="GAA1928170.1"/>
    <property type="molecule type" value="Genomic_DNA"/>
</dbReference>
<proteinExistence type="predicted"/>
<dbReference type="Proteomes" id="UP001501612">
    <property type="component" value="Unassembled WGS sequence"/>
</dbReference>
<name>A0ABP5B203_9ACTN</name>
<feature type="transmembrane region" description="Helical" evidence="1">
    <location>
        <begin position="66"/>
        <end position="83"/>
    </location>
</feature>
<feature type="transmembrane region" description="Helical" evidence="1">
    <location>
        <begin position="43"/>
        <end position="60"/>
    </location>
</feature>
<accession>A0ABP5B203</accession>
<protein>
    <submittedName>
        <fullName evidence="2">Uncharacterized protein</fullName>
    </submittedName>
</protein>
<keyword evidence="1" id="KW-1133">Transmembrane helix</keyword>
<evidence type="ECO:0000256" key="1">
    <source>
        <dbReference type="SAM" id="Phobius"/>
    </source>
</evidence>
<keyword evidence="1" id="KW-0812">Transmembrane</keyword>
<sequence length="111" mass="12131">MEWWLAALYGAGGAAVGVWLTWLAPNEQGPFPHIPKSLREPKWWGSNVGWLLVGAFWAVTMNYDDPVTAVVAAQFGLIAPYVLQKAAHVARNQMDAAARGEIDVEDQGDPK</sequence>
<organism evidence="2 3">
    <name type="scientific">Nocardioides lentus</name>
    <dbReference type="NCBI Taxonomy" id="338077"/>
    <lineage>
        <taxon>Bacteria</taxon>
        <taxon>Bacillati</taxon>
        <taxon>Actinomycetota</taxon>
        <taxon>Actinomycetes</taxon>
        <taxon>Propionibacteriales</taxon>
        <taxon>Nocardioidaceae</taxon>
        <taxon>Nocardioides</taxon>
    </lineage>
</organism>
<comment type="caution">
    <text evidence="2">The sequence shown here is derived from an EMBL/GenBank/DDBJ whole genome shotgun (WGS) entry which is preliminary data.</text>
</comment>
<feature type="transmembrane region" description="Helical" evidence="1">
    <location>
        <begin position="6"/>
        <end position="23"/>
    </location>
</feature>
<evidence type="ECO:0000313" key="3">
    <source>
        <dbReference type="Proteomes" id="UP001501612"/>
    </source>
</evidence>
<keyword evidence="3" id="KW-1185">Reference proteome</keyword>
<keyword evidence="1" id="KW-0472">Membrane</keyword>
<gene>
    <name evidence="2" type="ORF">GCM10009737_32530</name>
</gene>
<dbReference type="RefSeq" id="WP_344008680.1">
    <property type="nucleotide sequence ID" value="NZ_BAAAMY010000009.1"/>
</dbReference>